<evidence type="ECO:0000313" key="2">
    <source>
        <dbReference type="EMBL" id="CAB4699016.1"/>
    </source>
</evidence>
<sequence>MAEHTDSTAMSVALRVQNSLRAEFGRLEEMAVAVRAADAEALHQFRVSARRARAVIRAARPVVGDYYATLDLELRWLGAETGDARDLEVLQANLEPVIAELDVDTEGGLAILAVVRADQEVARQRVLNALLSERFAELLDVFRSVTERPAAVVGNESPETIARNQVERLWKARRRLGDDPTDIALHAIRIKVKRTRYAVDVLIGREAEASRELTKALRNLQNLIGVHQDAHVAEERIRDYAVSGAELAAGRIIERERGIRAKVRQRLPAAWRRLARASGTAT</sequence>
<dbReference type="EMBL" id="CAEZXP010000003">
    <property type="protein sequence ID" value="CAB4699016.1"/>
    <property type="molecule type" value="Genomic_DNA"/>
</dbReference>
<reference evidence="2" key="1">
    <citation type="submission" date="2020-05" db="EMBL/GenBank/DDBJ databases">
        <authorList>
            <person name="Chiriac C."/>
            <person name="Salcher M."/>
            <person name="Ghai R."/>
            <person name="Kavagutti S V."/>
        </authorList>
    </citation>
    <scope>NUCLEOTIDE SEQUENCE</scope>
</reference>
<dbReference type="Gene3D" id="1.40.20.10">
    <property type="entry name" value="CHAD domain"/>
    <property type="match status" value="1"/>
</dbReference>
<dbReference type="InterPro" id="IPR038186">
    <property type="entry name" value="CHAD_dom_sf"/>
</dbReference>
<organism evidence="2">
    <name type="scientific">freshwater metagenome</name>
    <dbReference type="NCBI Taxonomy" id="449393"/>
    <lineage>
        <taxon>unclassified sequences</taxon>
        <taxon>metagenomes</taxon>
        <taxon>ecological metagenomes</taxon>
    </lineage>
</organism>
<feature type="domain" description="CHAD" evidence="1">
    <location>
        <begin position="9"/>
        <end position="276"/>
    </location>
</feature>
<dbReference type="PANTHER" id="PTHR39339:SF1">
    <property type="entry name" value="CHAD DOMAIN-CONTAINING PROTEIN"/>
    <property type="match status" value="1"/>
</dbReference>
<protein>
    <submittedName>
        <fullName evidence="2">Unannotated protein</fullName>
    </submittedName>
</protein>
<proteinExistence type="predicted"/>
<dbReference type="InterPro" id="IPR007899">
    <property type="entry name" value="CHAD_dom"/>
</dbReference>
<accession>A0A6J6PKC3</accession>
<dbReference type="Pfam" id="PF05235">
    <property type="entry name" value="CHAD"/>
    <property type="match status" value="1"/>
</dbReference>
<dbReference type="PROSITE" id="PS51708">
    <property type="entry name" value="CHAD"/>
    <property type="match status" value="1"/>
</dbReference>
<dbReference type="AlphaFoldDB" id="A0A6J6PKC3"/>
<name>A0A6J6PKC3_9ZZZZ</name>
<dbReference type="SMART" id="SM00880">
    <property type="entry name" value="CHAD"/>
    <property type="match status" value="1"/>
</dbReference>
<gene>
    <name evidence="2" type="ORF">UFOPK2399_01224</name>
</gene>
<evidence type="ECO:0000259" key="1">
    <source>
        <dbReference type="PROSITE" id="PS51708"/>
    </source>
</evidence>
<dbReference type="PANTHER" id="PTHR39339">
    <property type="entry name" value="SLR1444 PROTEIN"/>
    <property type="match status" value="1"/>
</dbReference>